<keyword evidence="4" id="KW-0812">Transmembrane</keyword>
<feature type="region of interest" description="Disordered" evidence="7">
    <location>
        <begin position="144"/>
        <end position="169"/>
    </location>
</feature>
<dbReference type="PANTHER" id="PTHR34584">
    <property type="entry name" value="NA(+)/H(+) ANTIPORTER SUBUNIT E1"/>
    <property type="match status" value="1"/>
</dbReference>
<keyword evidence="6" id="KW-0472">Membrane</keyword>
<evidence type="ECO:0000256" key="1">
    <source>
        <dbReference type="ARBA" id="ARBA00004651"/>
    </source>
</evidence>
<dbReference type="GO" id="GO:0008324">
    <property type="term" value="F:monoatomic cation transmembrane transporter activity"/>
    <property type="evidence" value="ECO:0007669"/>
    <property type="project" value="InterPro"/>
</dbReference>
<keyword evidence="5" id="KW-1133">Transmembrane helix</keyword>
<evidence type="ECO:0000256" key="2">
    <source>
        <dbReference type="ARBA" id="ARBA00006228"/>
    </source>
</evidence>
<keyword evidence="3" id="KW-1003">Cell membrane</keyword>
<proteinExistence type="inferred from homology"/>
<dbReference type="GO" id="GO:0005886">
    <property type="term" value="C:plasma membrane"/>
    <property type="evidence" value="ECO:0007669"/>
    <property type="project" value="UniProtKB-SubCell"/>
</dbReference>
<sequence>MKQSLLLSLALAVLWFALSGHTEALILAFGVISIAFVVWIANRMHVVDGESYPFALVGRLPGYWLWLVKEIVKSSIDTTRRVFGGADAVKPVVFDAPASQHSDLGLVIHANSITLTPGTVSLELKEHAITVHALHPDVARDAVSGGMDKAVPEPKEQPQNTSPRPGGDR</sequence>
<dbReference type="EMBL" id="VYXP01000008">
    <property type="protein sequence ID" value="KAA9130283.1"/>
    <property type="molecule type" value="Genomic_DNA"/>
</dbReference>
<protein>
    <recommendedName>
        <fullName evidence="10">Cation transporter</fullName>
    </recommendedName>
</protein>
<comment type="similarity">
    <text evidence="2">Belongs to the CPA3 antiporters (TC 2.A.63) subunit E family.</text>
</comment>
<accession>A0A5N0T5R9</accession>
<dbReference type="AlphaFoldDB" id="A0A5N0T5R9"/>
<name>A0A5N0T5R9_9GAMM</name>
<dbReference type="RefSeq" id="WP_150864948.1">
    <property type="nucleotide sequence ID" value="NZ_VYXP01000008.1"/>
</dbReference>
<gene>
    <name evidence="8" type="ORF">F3N42_13170</name>
</gene>
<evidence type="ECO:0000256" key="7">
    <source>
        <dbReference type="SAM" id="MobiDB-lite"/>
    </source>
</evidence>
<dbReference type="Pfam" id="PF01899">
    <property type="entry name" value="MNHE"/>
    <property type="match status" value="1"/>
</dbReference>
<comment type="caution">
    <text evidence="8">The sequence shown here is derived from an EMBL/GenBank/DDBJ whole genome shotgun (WGS) entry which is preliminary data.</text>
</comment>
<evidence type="ECO:0008006" key="10">
    <source>
        <dbReference type="Google" id="ProtNLM"/>
    </source>
</evidence>
<evidence type="ECO:0000256" key="6">
    <source>
        <dbReference type="ARBA" id="ARBA00023136"/>
    </source>
</evidence>
<evidence type="ECO:0000256" key="4">
    <source>
        <dbReference type="ARBA" id="ARBA00022692"/>
    </source>
</evidence>
<evidence type="ECO:0000313" key="8">
    <source>
        <dbReference type="EMBL" id="KAA9130283.1"/>
    </source>
</evidence>
<reference evidence="8 9" key="1">
    <citation type="submission" date="2019-09" db="EMBL/GenBank/DDBJ databases">
        <title>Wenzhouxiangella sp. Genome sequencing and assembly.</title>
        <authorList>
            <person name="Zhang R."/>
        </authorList>
    </citation>
    <scope>NUCLEOTIDE SEQUENCE [LARGE SCALE GENOMIC DNA]</scope>
    <source>
        <strain evidence="8 9">W260</strain>
    </source>
</reference>
<dbReference type="PANTHER" id="PTHR34584:SF1">
    <property type="entry name" value="NA(+)_H(+) ANTIPORTER SUBUNIT E1"/>
    <property type="match status" value="1"/>
</dbReference>
<evidence type="ECO:0000313" key="9">
    <source>
        <dbReference type="Proteomes" id="UP000325372"/>
    </source>
</evidence>
<dbReference type="Proteomes" id="UP000325372">
    <property type="component" value="Unassembled WGS sequence"/>
</dbReference>
<dbReference type="InterPro" id="IPR002758">
    <property type="entry name" value="Cation_antiport_E"/>
</dbReference>
<comment type="subcellular location">
    <subcellularLocation>
        <location evidence="1">Cell membrane</location>
        <topology evidence="1">Multi-pass membrane protein</topology>
    </subcellularLocation>
</comment>
<evidence type="ECO:0000256" key="3">
    <source>
        <dbReference type="ARBA" id="ARBA00022475"/>
    </source>
</evidence>
<organism evidence="8 9">
    <name type="scientific">Marinihelvus fidelis</name>
    <dbReference type="NCBI Taxonomy" id="2613842"/>
    <lineage>
        <taxon>Bacteria</taxon>
        <taxon>Pseudomonadati</taxon>
        <taxon>Pseudomonadota</taxon>
        <taxon>Gammaproteobacteria</taxon>
        <taxon>Chromatiales</taxon>
        <taxon>Wenzhouxiangellaceae</taxon>
        <taxon>Marinihelvus</taxon>
    </lineage>
</organism>
<keyword evidence="9" id="KW-1185">Reference proteome</keyword>
<evidence type="ECO:0000256" key="5">
    <source>
        <dbReference type="ARBA" id="ARBA00022989"/>
    </source>
</evidence>